<name>A0A1J5S6J7_9ZZZZ</name>
<dbReference type="InterPro" id="IPR019887">
    <property type="entry name" value="Tscrpt_reg_AsnC/Lrp_C"/>
</dbReference>
<reference evidence="2" key="1">
    <citation type="submission" date="2016-10" db="EMBL/GenBank/DDBJ databases">
        <title>Sequence of Gallionella enrichment culture.</title>
        <authorList>
            <person name="Poehlein A."/>
            <person name="Muehling M."/>
            <person name="Daniel R."/>
        </authorList>
    </citation>
    <scope>NUCLEOTIDE SEQUENCE</scope>
</reference>
<dbReference type="GO" id="GO:0043565">
    <property type="term" value="F:sequence-specific DNA binding"/>
    <property type="evidence" value="ECO:0007669"/>
    <property type="project" value="TreeGrafter"/>
</dbReference>
<dbReference type="PANTHER" id="PTHR30154">
    <property type="entry name" value="LEUCINE-RESPONSIVE REGULATORY PROTEIN"/>
    <property type="match status" value="1"/>
</dbReference>
<dbReference type="AlphaFoldDB" id="A0A1J5S6J7"/>
<dbReference type="InterPro" id="IPR011008">
    <property type="entry name" value="Dimeric_a/b-barrel"/>
</dbReference>
<dbReference type="EMBL" id="MLJW01000060">
    <property type="protein sequence ID" value="OIR04097.1"/>
    <property type="molecule type" value="Genomic_DNA"/>
</dbReference>
<organism evidence="2">
    <name type="scientific">mine drainage metagenome</name>
    <dbReference type="NCBI Taxonomy" id="410659"/>
    <lineage>
        <taxon>unclassified sequences</taxon>
        <taxon>metagenomes</taxon>
        <taxon>ecological metagenomes</taxon>
    </lineage>
</organism>
<dbReference type="Gene3D" id="3.30.70.920">
    <property type="match status" value="1"/>
</dbReference>
<feature type="domain" description="Transcription regulator AsnC/Lrp ligand binding" evidence="1">
    <location>
        <begin position="103"/>
        <end position="176"/>
    </location>
</feature>
<proteinExistence type="predicted"/>
<dbReference type="PANTHER" id="PTHR30154:SF34">
    <property type="entry name" value="TRANSCRIPTIONAL REGULATOR AZLB"/>
    <property type="match status" value="1"/>
</dbReference>
<dbReference type="GO" id="GO:0043200">
    <property type="term" value="P:response to amino acid"/>
    <property type="evidence" value="ECO:0007669"/>
    <property type="project" value="TreeGrafter"/>
</dbReference>
<protein>
    <submittedName>
        <fullName evidence="2">Leucine-responsive transcriptional regulator</fullName>
    </submittedName>
</protein>
<evidence type="ECO:0000259" key="1">
    <source>
        <dbReference type="Pfam" id="PF01037"/>
    </source>
</evidence>
<gene>
    <name evidence="2" type="ORF">GALL_138280</name>
</gene>
<dbReference type="SUPFAM" id="SSF54909">
    <property type="entry name" value="Dimeric alpha+beta barrel"/>
    <property type="match status" value="1"/>
</dbReference>
<sequence>MAVRCLLAPEPGRAVGGCGLNLGLVNPPDFRLNPALLMNPVLKLLIEGEHLTTAQMAQVSGLPEAEINAQLEQLKKEKIFLGWRPVLDLSREAAAAAAVRAVIEVKITPERGGGFNRLADRISRFDEVESCYLMSGAYDLLIFVTGPSLQKVASFVSEKLSSLEGVLSTSTHFMLRSYKEGGYLLDLPSEENGRLKVVP</sequence>
<dbReference type="GO" id="GO:0005829">
    <property type="term" value="C:cytosol"/>
    <property type="evidence" value="ECO:0007669"/>
    <property type="project" value="TreeGrafter"/>
</dbReference>
<dbReference type="Pfam" id="PF01037">
    <property type="entry name" value="AsnC_trans_reg"/>
    <property type="match status" value="1"/>
</dbReference>
<accession>A0A1J5S6J7</accession>
<evidence type="ECO:0000313" key="2">
    <source>
        <dbReference type="EMBL" id="OIR04097.1"/>
    </source>
</evidence>
<comment type="caution">
    <text evidence="2">The sequence shown here is derived from an EMBL/GenBank/DDBJ whole genome shotgun (WGS) entry which is preliminary data.</text>
</comment>